<comment type="caution">
    <text evidence="1">The sequence shown here is derived from an EMBL/GenBank/DDBJ whole genome shotgun (WGS) entry which is preliminary data.</text>
</comment>
<evidence type="ECO:0000313" key="2">
    <source>
        <dbReference type="Proteomes" id="UP000257109"/>
    </source>
</evidence>
<keyword evidence="2" id="KW-1185">Reference proteome</keyword>
<dbReference type="AlphaFoldDB" id="A0A371GV76"/>
<feature type="non-terminal residue" evidence="1">
    <location>
        <position position="1"/>
    </location>
</feature>
<dbReference type="EMBL" id="QJKJ01004370">
    <property type="protein sequence ID" value="RDX94451.1"/>
    <property type="molecule type" value="Genomic_DNA"/>
</dbReference>
<sequence length="122" mass="14386">MVYDQAGKERKLQLQELEELRLEAYVNFQIYKQKEFQVGQKVLLFNSILKLIVGKLHSRWDRPFVITNVFTYDAVELKDETTNSTFQVNRHQLKIFHEGPMLLVGEMERISLMEPAMPNDTP</sequence>
<name>A0A371GV76_MUCPR</name>
<dbReference type="Proteomes" id="UP000257109">
    <property type="component" value="Unassembled WGS sequence"/>
</dbReference>
<dbReference type="OrthoDB" id="2269275at2759"/>
<protein>
    <submittedName>
        <fullName evidence="1">Uncharacterized protein</fullName>
    </submittedName>
</protein>
<reference evidence="1" key="1">
    <citation type="submission" date="2018-05" db="EMBL/GenBank/DDBJ databases">
        <title>Draft genome of Mucuna pruriens seed.</title>
        <authorList>
            <person name="Nnadi N.E."/>
            <person name="Vos R."/>
            <person name="Hasami M.H."/>
            <person name="Devisetty U.K."/>
            <person name="Aguiy J.C."/>
        </authorList>
    </citation>
    <scope>NUCLEOTIDE SEQUENCE [LARGE SCALE GENOMIC DNA]</scope>
    <source>
        <strain evidence="1">JCA_2017</strain>
    </source>
</reference>
<evidence type="ECO:0000313" key="1">
    <source>
        <dbReference type="EMBL" id="RDX94451.1"/>
    </source>
</evidence>
<accession>A0A371GV76</accession>
<gene>
    <name evidence="1" type="ORF">CR513_23164</name>
</gene>
<proteinExistence type="predicted"/>
<organism evidence="1 2">
    <name type="scientific">Mucuna pruriens</name>
    <name type="common">Velvet bean</name>
    <name type="synonym">Dolichos pruriens</name>
    <dbReference type="NCBI Taxonomy" id="157652"/>
    <lineage>
        <taxon>Eukaryota</taxon>
        <taxon>Viridiplantae</taxon>
        <taxon>Streptophyta</taxon>
        <taxon>Embryophyta</taxon>
        <taxon>Tracheophyta</taxon>
        <taxon>Spermatophyta</taxon>
        <taxon>Magnoliopsida</taxon>
        <taxon>eudicotyledons</taxon>
        <taxon>Gunneridae</taxon>
        <taxon>Pentapetalae</taxon>
        <taxon>rosids</taxon>
        <taxon>fabids</taxon>
        <taxon>Fabales</taxon>
        <taxon>Fabaceae</taxon>
        <taxon>Papilionoideae</taxon>
        <taxon>50 kb inversion clade</taxon>
        <taxon>NPAAA clade</taxon>
        <taxon>indigoferoid/millettioid clade</taxon>
        <taxon>Phaseoleae</taxon>
        <taxon>Mucuna</taxon>
    </lineage>
</organism>